<dbReference type="EMBL" id="CM056741">
    <property type="protein sequence ID" value="KAJ8683859.1"/>
    <property type="molecule type" value="Genomic_DNA"/>
</dbReference>
<proteinExistence type="predicted"/>
<comment type="caution">
    <text evidence="1">The sequence shown here is derived from an EMBL/GenBank/DDBJ whole genome shotgun (WGS) entry which is preliminary data.</text>
</comment>
<evidence type="ECO:0000313" key="1">
    <source>
        <dbReference type="EMBL" id="KAJ8683859.1"/>
    </source>
</evidence>
<evidence type="ECO:0000313" key="2">
    <source>
        <dbReference type="Proteomes" id="UP001239111"/>
    </source>
</evidence>
<sequence length="1150" mass="125131">MASGFPSKHQRKLGPAPIASFEDLSDEVENNGEVTRMPGILEVATPVTPASSLKTPSTPRIDISRASSSSHHEEDSNSRESTPEKELLAGAVVPEGCTLQLGYKEDTTDLRSSTEELELADPVNEQDRRRESRRMRRQRARDHDETQSERGASIKLSHSERERKDSNCSEIVLLNISGRTSRLSSVGSAGSGVSGAALSVVSATSSRSPSPHKCLLETSFCGSVSTLASGLVESSKLEIDEDHLAKMLLLREEDSTRALMPESVRVPIVAGNIKPNPLDMPRRAGREERKEIFRREVEITKQVLKRVNIEVPIIKNLKNEEEESPSRSERQKPATLDLQNDKRKRSPSSASTSSRGPYSATLDTPKQQRHQKVRDVDGSRTPSPSSVSRKSSFTSLFKNRGGAAGVEESPVYGGGGGSRRQSLTSRLRERADSLRSRSKSRERPAPTSDRSPSGPGTRRTSEVSPRSRSGSVFASTLSLFRRQRKRSAGENSIGEPETDISRTPEPLEKEEVISKQQNDVDRIARVEFTFDQQSSYYTPSYQERKGDVIFISLYGENDEFRNRGVDDEEEEEQEEATLPSESVSIPLDSPTKFHDENDASSPQQTSVTIVHTDATIEHHRKSKTDRSSKISSSSGESARILDGHNRDSHMSQSDSRNSRITFDDTPSVKATTPVSSTPPSEPQTHPVPASTLLTTSSSASSLVTVVGVVTGAPKRSHVPKPRRKSRPPSVRPSEPPPARPDIMAQRNVSKEDGIEVRKEEGGKEKQLLGDGEDGHVIDDERKGLCFEESFEDELPYVPTTLPLEKSVAVPMLPVKQRIQQEVTRTTPIERPRSTTPINPQLLDEYVLHQSRPGSREDRRRAANSATKMRISLPREDSFRQHHRSNSGNATTTTTSSGGSGSLLRPGSAGSGGSFSEFAGRVSGLTKSPSPPPPLPPRAPTTRLTTQVVVPGSGARKVETPKPPANWINFEEIPERRKPPKRIQTVPRIDDDSRHQVGHGHGGGPNSGQYSYVQPEECRCECHGDSRRSGSSRHQTSSLSSSSSSSCAGSRNGRPGPECNGANCQNAASVAANSDRASVISDNSSLECSPSAEQSPDAPHRSVVTSSTSGEVGGGGGLLLGLGSRPFSIDLDVSSNRSSIISQDETEDEHQ</sequence>
<gene>
    <name evidence="1" type="ORF">QAD02_019651</name>
</gene>
<dbReference type="Proteomes" id="UP001239111">
    <property type="component" value="Chromosome 1"/>
</dbReference>
<name>A0ACC2PJU2_9HYME</name>
<accession>A0ACC2PJU2</accession>
<protein>
    <submittedName>
        <fullName evidence="1">Uncharacterized protein</fullName>
    </submittedName>
</protein>
<keyword evidence="2" id="KW-1185">Reference proteome</keyword>
<reference evidence="1" key="1">
    <citation type="submission" date="2023-04" db="EMBL/GenBank/DDBJ databases">
        <title>A chromosome-level genome assembly of the parasitoid wasp Eretmocerus hayati.</title>
        <authorList>
            <person name="Zhong Y."/>
            <person name="Liu S."/>
            <person name="Liu Y."/>
        </authorList>
    </citation>
    <scope>NUCLEOTIDE SEQUENCE</scope>
    <source>
        <strain evidence="1">ZJU_SS_LIU_2023</strain>
    </source>
</reference>
<organism evidence="1 2">
    <name type="scientific">Eretmocerus hayati</name>
    <dbReference type="NCBI Taxonomy" id="131215"/>
    <lineage>
        <taxon>Eukaryota</taxon>
        <taxon>Metazoa</taxon>
        <taxon>Ecdysozoa</taxon>
        <taxon>Arthropoda</taxon>
        <taxon>Hexapoda</taxon>
        <taxon>Insecta</taxon>
        <taxon>Pterygota</taxon>
        <taxon>Neoptera</taxon>
        <taxon>Endopterygota</taxon>
        <taxon>Hymenoptera</taxon>
        <taxon>Apocrita</taxon>
        <taxon>Proctotrupomorpha</taxon>
        <taxon>Chalcidoidea</taxon>
        <taxon>Aphelinidae</taxon>
        <taxon>Aphelininae</taxon>
        <taxon>Eretmocerus</taxon>
    </lineage>
</organism>